<dbReference type="AlphaFoldDB" id="B7HN39"/>
<gene>
    <name evidence="1" type="ordered locus">BCAH187_A4192</name>
</gene>
<dbReference type="EMBL" id="CP001177">
    <property type="protein sequence ID" value="ACJ78179.1"/>
    <property type="molecule type" value="Genomic_DNA"/>
</dbReference>
<dbReference type="HOGENOM" id="CLU_2931363_0_0_9"/>
<organism evidence="1 2">
    <name type="scientific">Bacillus cereus (strain AH187)</name>
    <dbReference type="NCBI Taxonomy" id="405534"/>
    <lineage>
        <taxon>Bacteria</taxon>
        <taxon>Bacillati</taxon>
        <taxon>Bacillota</taxon>
        <taxon>Bacilli</taxon>
        <taxon>Bacillales</taxon>
        <taxon>Bacillaceae</taxon>
        <taxon>Bacillus</taxon>
        <taxon>Bacillus cereus group</taxon>
    </lineage>
</organism>
<sequence>MIMSGGCFFSLSYNSVSSFIYLTKIVMKCIFDFLLFALYDYQVVLSSSHSVENIVK</sequence>
<proteinExistence type="predicted"/>
<evidence type="ECO:0000313" key="1">
    <source>
        <dbReference type="EMBL" id="ACJ78179.1"/>
    </source>
</evidence>
<protein>
    <submittedName>
        <fullName evidence="1">Uncharacterized protein</fullName>
    </submittedName>
</protein>
<dbReference type="KEGG" id="bcr:BCAH187_A4192"/>
<name>B7HN39_BACC7</name>
<evidence type="ECO:0000313" key="2">
    <source>
        <dbReference type="Proteomes" id="UP000002214"/>
    </source>
</evidence>
<reference evidence="1 2" key="1">
    <citation type="submission" date="2008-10" db="EMBL/GenBank/DDBJ databases">
        <title>Genome sequence of Bacillus cereus AH187.</title>
        <authorList>
            <person name="Dodson R.J."/>
            <person name="Durkin A.S."/>
            <person name="Rosovitz M.J."/>
            <person name="Rasko D.A."/>
            <person name="Kolsto A.B."/>
            <person name="Okstad O.A."/>
            <person name="Ravel J."/>
            <person name="Sutton G."/>
        </authorList>
    </citation>
    <scope>NUCLEOTIDE SEQUENCE [LARGE SCALE GENOMIC DNA]</scope>
    <source>
        <strain evidence="1 2">AH187</strain>
    </source>
</reference>
<dbReference type="Proteomes" id="UP000002214">
    <property type="component" value="Chromosome"/>
</dbReference>
<accession>B7HN39</accession>